<dbReference type="PANTHER" id="PTHR11943:SF1">
    <property type="entry name" value="GALACTOSE-1-PHOSPHATE URIDYLYLTRANSFERASE"/>
    <property type="match status" value="1"/>
</dbReference>
<evidence type="ECO:0000313" key="18">
    <source>
        <dbReference type="Proteomes" id="UP001205861"/>
    </source>
</evidence>
<keyword evidence="12 14" id="KW-0119">Carbohydrate metabolism</keyword>
<name>A0ABT2BIT5_9BURK</name>
<evidence type="ECO:0000256" key="8">
    <source>
        <dbReference type="ARBA" id="ARBA00022695"/>
    </source>
</evidence>
<protein>
    <recommendedName>
        <fullName evidence="6 13">Galactose-1-phosphate uridylyltransferase</fullName>
        <ecNumber evidence="5 13">2.7.7.12</ecNumber>
    </recommendedName>
</protein>
<evidence type="ECO:0000313" key="17">
    <source>
        <dbReference type="EMBL" id="MCS0608417.1"/>
    </source>
</evidence>
<comment type="similarity">
    <text evidence="4 14">Belongs to the galactose-1-phosphate uridylyltransferase type 1 family.</text>
</comment>
<evidence type="ECO:0000256" key="3">
    <source>
        <dbReference type="ARBA" id="ARBA00004947"/>
    </source>
</evidence>
<keyword evidence="10" id="KW-0862">Zinc</keyword>
<evidence type="ECO:0000256" key="13">
    <source>
        <dbReference type="NCBIfam" id="TIGR00209"/>
    </source>
</evidence>
<dbReference type="InterPro" id="IPR005850">
    <property type="entry name" value="GalP_Utransf_C"/>
</dbReference>
<dbReference type="PROSITE" id="PS00117">
    <property type="entry name" value="GAL_P_UDP_TRANSF_I"/>
    <property type="match status" value="1"/>
</dbReference>
<dbReference type="SUPFAM" id="SSF54197">
    <property type="entry name" value="HIT-like"/>
    <property type="match status" value="2"/>
</dbReference>
<keyword evidence="18" id="KW-1185">Reference proteome</keyword>
<dbReference type="InterPro" id="IPR036265">
    <property type="entry name" value="HIT-like_sf"/>
</dbReference>
<comment type="catalytic activity">
    <reaction evidence="1 14">
        <text>alpha-D-galactose 1-phosphate + UDP-alpha-D-glucose = alpha-D-glucose 1-phosphate + UDP-alpha-D-galactose</text>
        <dbReference type="Rhea" id="RHEA:13989"/>
        <dbReference type="ChEBI" id="CHEBI:58336"/>
        <dbReference type="ChEBI" id="CHEBI:58601"/>
        <dbReference type="ChEBI" id="CHEBI:58885"/>
        <dbReference type="ChEBI" id="CHEBI:66914"/>
        <dbReference type="EC" id="2.7.7.12"/>
    </reaction>
</comment>
<comment type="caution">
    <text evidence="17">The sequence shown here is derived from an EMBL/GenBank/DDBJ whole genome shotgun (WGS) entry which is preliminary data.</text>
</comment>
<organism evidence="17 18">
    <name type="scientific">Massilia solisilvae</name>
    <dbReference type="NCBI Taxonomy" id="1811225"/>
    <lineage>
        <taxon>Bacteria</taxon>
        <taxon>Pseudomonadati</taxon>
        <taxon>Pseudomonadota</taxon>
        <taxon>Betaproteobacteria</taxon>
        <taxon>Burkholderiales</taxon>
        <taxon>Oxalobacteraceae</taxon>
        <taxon>Telluria group</taxon>
        <taxon>Massilia</taxon>
    </lineage>
</organism>
<dbReference type="PANTHER" id="PTHR11943">
    <property type="entry name" value="GALACTOSE-1-PHOSPHATE URIDYLYLTRANSFERASE"/>
    <property type="match status" value="1"/>
</dbReference>
<evidence type="ECO:0000256" key="4">
    <source>
        <dbReference type="ARBA" id="ARBA00010951"/>
    </source>
</evidence>
<dbReference type="Pfam" id="PF02744">
    <property type="entry name" value="GalP_UDP_tr_C"/>
    <property type="match status" value="1"/>
</dbReference>
<evidence type="ECO:0000256" key="6">
    <source>
        <dbReference type="ARBA" id="ARBA00016340"/>
    </source>
</evidence>
<dbReference type="Pfam" id="PF01087">
    <property type="entry name" value="GalP_UDP_transf"/>
    <property type="match status" value="1"/>
</dbReference>
<evidence type="ECO:0000256" key="1">
    <source>
        <dbReference type="ARBA" id="ARBA00001107"/>
    </source>
</evidence>
<feature type="domain" description="Galactose-1-phosphate uridyl transferase N-terminal" evidence="15">
    <location>
        <begin position="38"/>
        <end position="194"/>
    </location>
</feature>
<evidence type="ECO:0000256" key="14">
    <source>
        <dbReference type="RuleBase" id="RU000506"/>
    </source>
</evidence>
<dbReference type="Gene3D" id="3.30.428.10">
    <property type="entry name" value="HIT-like"/>
    <property type="match status" value="2"/>
</dbReference>
<keyword evidence="8 14" id="KW-0548">Nucleotidyltransferase</keyword>
<evidence type="ECO:0000256" key="12">
    <source>
        <dbReference type="ARBA" id="ARBA00023277"/>
    </source>
</evidence>
<dbReference type="RefSeq" id="WP_258856116.1">
    <property type="nucleotide sequence ID" value="NZ_JANUGV010000002.1"/>
</dbReference>
<dbReference type="GO" id="GO:0008108">
    <property type="term" value="F:UDP-glucose:hexose-1-phosphate uridylyltransferase activity"/>
    <property type="evidence" value="ECO:0007669"/>
    <property type="project" value="UniProtKB-EC"/>
</dbReference>
<evidence type="ECO:0000256" key="2">
    <source>
        <dbReference type="ARBA" id="ARBA00001947"/>
    </source>
</evidence>
<dbReference type="PIRSF" id="PIRSF000808">
    <property type="entry name" value="GalT"/>
    <property type="match status" value="1"/>
</dbReference>
<accession>A0ABT2BIT5</accession>
<dbReference type="EC" id="2.7.7.12" evidence="5 13"/>
<reference evidence="17 18" key="1">
    <citation type="submission" date="2022-08" db="EMBL/GenBank/DDBJ databases">
        <title>Reclassification of Massilia species as members of the genera Telluria, Duganella, Pseudoduganella, Mokoshia gen. nov. and Zemynaea gen. nov. using orthogonal and non-orthogonal genome-based approaches.</title>
        <authorList>
            <person name="Bowman J.P."/>
        </authorList>
    </citation>
    <scope>NUCLEOTIDE SEQUENCE [LARGE SCALE GENOMIC DNA]</scope>
    <source>
        <strain evidence="17 18">JCM 31607</strain>
    </source>
</reference>
<evidence type="ECO:0000256" key="7">
    <source>
        <dbReference type="ARBA" id="ARBA00022679"/>
    </source>
</evidence>
<dbReference type="InterPro" id="IPR019779">
    <property type="entry name" value="GalP_UDPtransf1_His-AS"/>
</dbReference>
<keyword evidence="9 14" id="KW-0479">Metal-binding</keyword>
<keyword evidence="7 14" id="KW-0808">Transferase</keyword>
<evidence type="ECO:0000256" key="10">
    <source>
        <dbReference type="ARBA" id="ARBA00022833"/>
    </source>
</evidence>
<dbReference type="EMBL" id="JANUGV010000002">
    <property type="protein sequence ID" value="MCS0608417.1"/>
    <property type="molecule type" value="Genomic_DNA"/>
</dbReference>
<dbReference type="InterPro" id="IPR001937">
    <property type="entry name" value="GalP_UDPtransf1"/>
</dbReference>
<comment type="pathway">
    <text evidence="3 14">Carbohydrate metabolism; galactose metabolism.</text>
</comment>
<keyword evidence="11 14" id="KW-0299">Galactose metabolism</keyword>
<evidence type="ECO:0000256" key="11">
    <source>
        <dbReference type="ARBA" id="ARBA00023144"/>
    </source>
</evidence>
<evidence type="ECO:0000259" key="16">
    <source>
        <dbReference type="Pfam" id="PF02744"/>
    </source>
</evidence>
<comment type="cofactor">
    <cofactor evidence="2">
        <name>Zn(2+)</name>
        <dbReference type="ChEBI" id="CHEBI:29105"/>
    </cofactor>
</comment>
<sequence length="364" mass="41222">MHFKELIKPDGRHLTLYSNQPIPDGIVAPSPFADPQHANPHLRWHPLRGEWVTYAAYRQNRTYQPPPQYNPLAVTLDPAHPTELPQGEYEIAVFDNRFPSLSFESHDPPVLTVPTAPANGHCEVVVFTQDPVSSLGALPLSRIELLLAVWGDRTTRIGGQHHIHYVLPFENRGAEVGVTLHHPHGQIYAYPFVPSVPARMLAQEREYYLQHGTSLLCDMARDEAADGKRVLYEGEHAIAFVPPCARYPYEVWVMPTAPCKDFAALTPPQREDLARALKIVLLKYDHLWDRPFPYLMTWYQAPTDGGEHPETQLHAQFFPPYRTRDRLKYLAGTEIGAGMFAMDVLPETTAYELQQVPANLEESA</sequence>
<evidence type="ECO:0000259" key="15">
    <source>
        <dbReference type="Pfam" id="PF01087"/>
    </source>
</evidence>
<dbReference type="InterPro" id="IPR005849">
    <property type="entry name" value="GalP_Utransf_N"/>
</dbReference>
<gene>
    <name evidence="17" type="primary">galT</name>
    <name evidence="17" type="ORF">NX773_09610</name>
</gene>
<evidence type="ECO:0000256" key="5">
    <source>
        <dbReference type="ARBA" id="ARBA00012384"/>
    </source>
</evidence>
<proteinExistence type="inferred from homology"/>
<evidence type="ECO:0000256" key="9">
    <source>
        <dbReference type="ARBA" id="ARBA00022723"/>
    </source>
</evidence>
<feature type="domain" description="Galactose-1-phosphate uridyl transferase C-terminal" evidence="16">
    <location>
        <begin position="203"/>
        <end position="357"/>
    </location>
</feature>
<dbReference type="Proteomes" id="UP001205861">
    <property type="component" value="Unassembled WGS sequence"/>
</dbReference>
<dbReference type="NCBIfam" id="TIGR00209">
    <property type="entry name" value="galT_1"/>
    <property type="match status" value="1"/>
</dbReference>